<evidence type="ECO:0000313" key="1">
    <source>
        <dbReference type="EMBL" id="XCP83120.1"/>
    </source>
</evidence>
<dbReference type="EMBL" id="CP159989">
    <property type="protein sequence ID" value="XCP83120.1"/>
    <property type="molecule type" value="Genomic_DNA"/>
</dbReference>
<organism evidence="1">
    <name type="scientific">Actinomyces timonensis</name>
    <dbReference type="NCBI Taxonomy" id="1288391"/>
    <lineage>
        <taxon>Bacteria</taxon>
        <taxon>Bacillati</taxon>
        <taxon>Actinomycetota</taxon>
        <taxon>Actinomycetes</taxon>
        <taxon>Actinomycetales</taxon>
        <taxon>Actinomycetaceae</taxon>
        <taxon>Actinomyces</taxon>
    </lineage>
</organism>
<dbReference type="AlphaFoldDB" id="A0AAU8N5I7"/>
<proteinExistence type="predicted"/>
<gene>
    <name evidence="1" type="ORF">ABXS69_04355</name>
</gene>
<sequence length="79" mass="8264">MTNNRAFTEAEQAYYDQLDEDVTAGRVQRVGSVHHRDGSAISDDELDALATAGAPASGTTTSIAHALNLDLTIDMAAAS</sequence>
<protein>
    <submittedName>
        <fullName evidence="1">Uncharacterized protein</fullName>
    </submittedName>
</protein>
<name>A0AAU8N5I7_9ACTO</name>
<dbReference type="RefSeq" id="WP_366181331.1">
    <property type="nucleotide sequence ID" value="NZ_CP159989.1"/>
</dbReference>
<reference evidence="1" key="1">
    <citation type="submission" date="2024-05" db="EMBL/GenBank/DDBJ databases">
        <title>Draft genome assemblies of 36 bacteria isolated from hibernating arctic ground squirrels.</title>
        <authorList>
            <person name="McKee H."/>
            <person name="Mullen L."/>
            <person name="Drown D.M."/>
            <person name="Duddleston K.N."/>
        </authorList>
    </citation>
    <scope>NUCLEOTIDE SEQUENCE</scope>
    <source>
        <strain evidence="1">AR004</strain>
    </source>
</reference>
<accession>A0AAU8N5I7</accession>